<feature type="transmembrane region" description="Helical" evidence="8">
    <location>
        <begin position="98"/>
        <end position="120"/>
    </location>
</feature>
<feature type="transmembrane region" description="Helical" evidence="8">
    <location>
        <begin position="271"/>
        <end position="291"/>
    </location>
</feature>
<keyword evidence="5 8" id="KW-0812">Transmembrane</keyword>
<dbReference type="InterPro" id="IPR004812">
    <property type="entry name" value="Efflux_drug-R_Bcr/CmlA"/>
</dbReference>
<comment type="subcellular location">
    <subcellularLocation>
        <location evidence="1">Cell membrane</location>
        <topology evidence="1">Multi-pass membrane protein</topology>
    </subcellularLocation>
</comment>
<dbReference type="PROSITE" id="PS00216">
    <property type="entry name" value="SUGAR_TRANSPORT_1"/>
    <property type="match status" value="1"/>
</dbReference>
<evidence type="ECO:0000259" key="9">
    <source>
        <dbReference type="PROSITE" id="PS50850"/>
    </source>
</evidence>
<dbReference type="Pfam" id="PF07690">
    <property type="entry name" value="MFS_1"/>
    <property type="match status" value="1"/>
</dbReference>
<keyword evidence="7 8" id="KW-0472">Membrane</keyword>
<feature type="transmembrane region" description="Helical" evidence="8">
    <location>
        <begin position="360"/>
        <end position="384"/>
    </location>
</feature>
<dbReference type="Gene3D" id="1.20.1720.10">
    <property type="entry name" value="Multidrug resistance protein D"/>
    <property type="match status" value="1"/>
</dbReference>
<comment type="caution">
    <text evidence="10">The sequence shown here is derived from an EMBL/GenBank/DDBJ whole genome shotgun (WGS) entry which is preliminary data.</text>
</comment>
<dbReference type="InterPro" id="IPR020846">
    <property type="entry name" value="MFS_dom"/>
</dbReference>
<evidence type="ECO:0000256" key="4">
    <source>
        <dbReference type="ARBA" id="ARBA00022475"/>
    </source>
</evidence>
<organism evidence="10 11">
    <name type="scientific">Mycobacterium yunnanensis</name>
    <dbReference type="NCBI Taxonomy" id="368477"/>
    <lineage>
        <taxon>Bacteria</taxon>
        <taxon>Bacillati</taxon>
        <taxon>Actinomycetota</taxon>
        <taxon>Actinomycetes</taxon>
        <taxon>Mycobacteriales</taxon>
        <taxon>Mycobacteriaceae</taxon>
        <taxon>Mycobacterium</taxon>
    </lineage>
</organism>
<sequence>MAAFGYVDLENTASKAPEVSREGKTPSRLRVIVVLGLLVALGPLTIDMYLPALPQIAEDLSVSSSVVQLTLTGTLAGLALGQLVIGPLSDSLGRRRPLMAGIVLHMLASLICLVAPNVAVLGVARGLQGVGAAATMVVALAIVGDLFAGNTAATVMSRLMLVLGVAPVIAPSLGAAVLLRFSWHWVFAVLVVLAGLLLLLAALALPETLPVGHRRPLRVRGILGTYGELLGDRRFVILVLVAALGMSGLFAYIAGASFVLQGRHGLDQQSFALVFGAGAVALIGATQFNVVLLRRFTPQTITVWALGASVAAGTVFVALAATGVGGIYAFVLPVWAILAAMGFVIPNAPAVALSRHPDAAGTAAALLGAGQFGLGAAVAPLVGVLGNDELALAAVMTAGSVIALLALLAVGSTTPADDGALPAGAVPDAA</sequence>
<feature type="domain" description="Major facilitator superfamily (MFS) profile" evidence="9">
    <location>
        <begin position="31"/>
        <end position="418"/>
    </location>
</feature>
<evidence type="ECO:0000256" key="3">
    <source>
        <dbReference type="ARBA" id="ARBA00022448"/>
    </source>
</evidence>
<dbReference type="GO" id="GO:0005886">
    <property type="term" value="C:plasma membrane"/>
    <property type="evidence" value="ECO:0007669"/>
    <property type="project" value="UniProtKB-SubCell"/>
</dbReference>
<dbReference type="EMBL" id="JACKVK010000003">
    <property type="protein sequence ID" value="MCV7419831.1"/>
    <property type="molecule type" value="Genomic_DNA"/>
</dbReference>
<evidence type="ECO:0000256" key="8">
    <source>
        <dbReference type="SAM" id="Phobius"/>
    </source>
</evidence>
<keyword evidence="4" id="KW-1003">Cell membrane</keyword>
<reference evidence="10" key="1">
    <citation type="submission" date="2020-07" db="EMBL/GenBank/DDBJ databases">
        <authorList>
            <person name="Pettersson B.M.F."/>
            <person name="Behra P.R.K."/>
            <person name="Ramesh M."/>
            <person name="Das S."/>
            <person name="Dasgupta S."/>
            <person name="Kirsebom L.A."/>
        </authorList>
    </citation>
    <scope>NUCLEOTIDE SEQUENCE</scope>
    <source>
        <strain evidence="10">DSM 44838</strain>
    </source>
</reference>
<dbReference type="RefSeq" id="WP_263994613.1">
    <property type="nucleotide sequence ID" value="NZ_JACKVK010000003.1"/>
</dbReference>
<dbReference type="PANTHER" id="PTHR23502">
    <property type="entry name" value="MAJOR FACILITATOR SUPERFAMILY"/>
    <property type="match status" value="1"/>
</dbReference>
<dbReference type="InterPro" id="IPR036259">
    <property type="entry name" value="MFS_trans_sf"/>
</dbReference>
<feature type="transmembrane region" description="Helical" evidence="8">
    <location>
        <begin position="235"/>
        <end position="259"/>
    </location>
</feature>
<feature type="transmembrane region" description="Helical" evidence="8">
    <location>
        <begin position="327"/>
        <end position="348"/>
    </location>
</feature>
<dbReference type="AlphaFoldDB" id="A0A9X2YYF2"/>
<name>A0A9X2YYF2_9MYCO</name>
<dbReference type="CDD" id="cd17320">
    <property type="entry name" value="MFS_MdfA_MDR_like"/>
    <property type="match status" value="1"/>
</dbReference>
<evidence type="ECO:0000256" key="2">
    <source>
        <dbReference type="ARBA" id="ARBA00006236"/>
    </source>
</evidence>
<dbReference type="SUPFAM" id="SSF103473">
    <property type="entry name" value="MFS general substrate transporter"/>
    <property type="match status" value="1"/>
</dbReference>
<feature type="transmembrane region" description="Helical" evidence="8">
    <location>
        <begin position="303"/>
        <end position="321"/>
    </location>
</feature>
<dbReference type="PROSITE" id="PS50850">
    <property type="entry name" value="MFS"/>
    <property type="match status" value="1"/>
</dbReference>
<dbReference type="NCBIfam" id="TIGR00710">
    <property type="entry name" value="efflux_Bcr_CflA"/>
    <property type="match status" value="1"/>
</dbReference>
<evidence type="ECO:0000256" key="5">
    <source>
        <dbReference type="ARBA" id="ARBA00022692"/>
    </source>
</evidence>
<accession>A0A9X2YYF2</accession>
<feature type="transmembrane region" description="Helical" evidence="8">
    <location>
        <begin position="185"/>
        <end position="205"/>
    </location>
</feature>
<evidence type="ECO:0000256" key="6">
    <source>
        <dbReference type="ARBA" id="ARBA00022989"/>
    </source>
</evidence>
<feature type="transmembrane region" description="Helical" evidence="8">
    <location>
        <begin position="390"/>
        <end position="410"/>
    </location>
</feature>
<keyword evidence="3" id="KW-0813">Transport</keyword>
<evidence type="ECO:0000256" key="1">
    <source>
        <dbReference type="ARBA" id="ARBA00004651"/>
    </source>
</evidence>
<dbReference type="InterPro" id="IPR011701">
    <property type="entry name" value="MFS"/>
</dbReference>
<protein>
    <submittedName>
        <fullName evidence="10">Multidrug effflux MFS transporter</fullName>
    </submittedName>
</protein>
<gene>
    <name evidence="10" type="ORF">H7K45_04695</name>
</gene>
<evidence type="ECO:0000256" key="7">
    <source>
        <dbReference type="ARBA" id="ARBA00023136"/>
    </source>
</evidence>
<proteinExistence type="inferred from homology"/>
<reference evidence="10" key="2">
    <citation type="journal article" date="2022" name="BMC Genomics">
        <title>Comparative genome analysis of mycobacteria focusing on tRNA and non-coding RNA.</title>
        <authorList>
            <person name="Behra P.R.K."/>
            <person name="Pettersson B.M.F."/>
            <person name="Ramesh M."/>
            <person name="Das S."/>
            <person name="Dasgupta S."/>
            <person name="Kirsebom L.A."/>
        </authorList>
    </citation>
    <scope>NUCLEOTIDE SEQUENCE</scope>
    <source>
        <strain evidence="10">DSM 44838</strain>
    </source>
</reference>
<dbReference type="InterPro" id="IPR005829">
    <property type="entry name" value="Sugar_transporter_CS"/>
</dbReference>
<feature type="transmembrane region" description="Helical" evidence="8">
    <location>
        <begin position="159"/>
        <end position="179"/>
    </location>
</feature>
<evidence type="ECO:0000313" key="10">
    <source>
        <dbReference type="EMBL" id="MCV7419831.1"/>
    </source>
</evidence>
<dbReference type="PANTHER" id="PTHR23502:SF132">
    <property type="entry name" value="POLYAMINE TRANSPORTER 2-RELATED"/>
    <property type="match status" value="1"/>
</dbReference>
<feature type="transmembrane region" description="Helical" evidence="8">
    <location>
        <begin position="66"/>
        <end position="86"/>
    </location>
</feature>
<feature type="transmembrane region" description="Helical" evidence="8">
    <location>
        <begin position="126"/>
        <end position="147"/>
    </location>
</feature>
<dbReference type="GO" id="GO:0042910">
    <property type="term" value="F:xenobiotic transmembrane transporter activity"/>
    <property type="evidence" value="ECO:0007669"/>
    <property type="project" value="InterPro"/>
</dbReference>
<feature type="transmembrane region" description="Helical" evidence="8">
    <location>
        <begin position="29"/>
        <end position="46"/>
    </location>
</feature>
<dbReference type="Proteomes" id="UP001141629">
    <property type="component" value="Unassembled WGS sequence"/>
</dbReference>
<comment type="similarity">
    <text evidence="2">Belongs to the major facilitator superfamily. Bcr/CmlA family.</text>
</comment>
<evidence type="ECO:0000313" key="11">
    <source>
        <dbReference type="Proteomes" id="UP001141629"/>
    </source>
</evidence>
<keyword evidence="11" id="KW-1185">Reference proteome</keyword>
<dbReference type="FunFam" id="1.20.1720.10:FF:000005">
    <property type="entry name" value="Bcr/CflA family efflux transporter"/>
    <property type="match status" value="1"/>
</dbReference>
<keyword evidence="6 8" id="KW-1133">Transmembrane helix</keyword>
<dbReference type="GO" id="GO:1990961">
    <property type="term" value="P:xenobiotic detoxification by transmembrane export across the plasma membrane"/>
    <property type="evidence" value="ECO:0007669"/>
    <property type="project" value="InterPro"/>
</dbReference>